<dbReference type="Proteomes" id="UP000244161">
    <property type="component" value="Unassembled WGS sequence"/>
</dbReference>
<gene>
    <name evidence="1" type="ORF">C8U37_10441</name>
</gene>
<comment type="caution">
    <text evidence="1">The sequence shown here is derived from an EMBL/GenBank/DDBJ whole genome shotgun (WGS) entry which is preliminary data.</text>
</comment>
<dbReference type="EMBL" id="QAOM01000004">
    <property type="protein sequence ID" value="PTQ85404.1"/>
    <property type="molecule type" value="Genomic_DNA"/>
</dbReference>
<proteinExistence type="predicted"/>
<dbReference type="AlphaFoldDB" id="A0A2T5INJ5"/>
<sequence>MYDNRLMILLGIGSAVAETLAELKPTLQYRVGVREAFGQVGKADYLKEQYGLTVETIVAQAKNLVDQKAKVGVNV</sequence>
<evidence type="ECO:0000313" key="1">
    <source>
        <dbReference type="EMBL" id="PTQ85404.1"/>
    </source>
</evidence>
<organism evidence="1 2">
    <name type="scientific">Trichococcus patagoniensis</name>
    <dbReference type="NCBI Taxonomy" id="382641"/>
    <lineage>
        <taxon>Bacteria</taxon>
        <taxon>Bacillati</taxon>
        <taxon>Bacillota</taxon>
        <taxon>Bacilli</taxon>
        <taxon>Lactobacillales</taxon>
        <taxon>Carnobacteriaceae</taxon>
        <taxon>Trichococcus</taxon>
    </lineage>
</organism>
<dbReference type="Gene3D" id="3.40.50.920">
    <property type="match status" value="1"/>
</dbReference>
<dbReference type="InterPro" id="IPR009014">
    <property type="entry name" value="Transketo_C/PFOR_II"/>
</dbReference>
<dbReference type="RefSeq" id="WP_211306114.1">
    <property type="nucleotide sequence ID" value="NZ_QAOM01000004.1"/>
</dbReference>
<evidence type="ECO:0000313" key="2">
    <source>
        <dbReference type="Proteomes" id="UP000244161"/>
    </source>
</evidence>
<name>A0A2T5INJ5_9LACT</name>
<accession>A0A2T5INJ5</accession>
<protein>
    <recommendedName>
        <fullName evidence="3">Transketolase-like protein</fullName>
    </recommendedName>
</protein>
<dbReference type="SUPFAM" id="SSF52922">
    <property type="entry name" value="TK C-terminal domain-like"/>
    <property type="match status" value="1"/>
</dbReference>
<reference evidence="1 2" key="1">
    <citation type="submission" date="2018-04" db="EMBL/GenBank/DDBJ databases">
        <title>Genomic Encyclopedia of Archaeal and Bacterial Type Strains, Phase II (KMG-II): from individual species to whole genera.</title>
        <authorList>
            <person name="Goeker M."/>
        </authorList>
    </citation>
    <scope>NUCLEOTIDE SEQUENCE [LARGE SCALE GENOMIC DNA]</scope>
    <source>
        <strain evidence="1 2">DSM 18806</strain>
    </source>
</reference>
<keyword evidence="2" id="KW-1185">Reference proteome</keyword>
<evidence type="ECO:0008006" key="3">
    <source>
        <dbReference type="Google" id="ProtNLM"/>
    </source>
</evidence>